<comment type="caution">
    <text evidence="6">The sequence shown here is derived from an EMBL/GenBank/DDBJ whole genome shotgun (WGS) entry which is preliminary data.</text>
</comment>
<dbReference type="InterPro" id="IPR015424">
    <property type="entry name" value="PyrdxlP-dep_Trfase"/>
</dbReference>
<protein>
    <submittedName>
        <fullName evidence="6">Uncharacterized protein</fullName>
    </submittedName>
</protein>
<proteinExistence type="predicted"/>
<feature type="non-terminal residue" evidence="6">
    <location>
        <position position="1"/>
    </location>
</feature>
<gene>
    <name evidence="6" type="ORF">LCGC14_2714870</name>
</gene>
<reference evidence="6" key="1">
    <citation type="journal article" date="2015" name="Nature">
        <title>Complex archaea that bridge the gap between prokaryotes and eukaryotes.</title>
        <authorList>
            <person name="Spang A."/>
            <person name="Saw J.H."/>
            <person name="Jorgensen S.L."/>
            <person name="Zaremba-Niedzwiedzka K."/>
            <person name="Martijn J."/>
            <person name="Lind A.E."/>
            <person name="van Eijk R."/>
            <person name="Schleper C."/>
            <person name="Guy L."/>
            <person name="Ettema T.J."/>
        </authorList>
    </citation>
    <scope>NUCLEOTIDE SEQUENCE</scope>
</reference>
<feature type="domain" description="Aminotransferase class I/classII large" evidence="4">
    <location>
        <begin position="120"/>
        <end position="398"/>
    </location>
</feature>
<dbReference type="EMBL" id="LAZR01048737">
    <property type="protein sequence ID" value="KKK91248.1"/>
    <property type="molecule type" value="Genomic_DNA"/>
</dbReference>
<dbReference type="GO" id="GO:0030170">
    <property type="term" value="F:pyridoxal phosphate binding"/>
    <property type="evidence" value="ECO:0007669"/>
    <property type="project" value="InterPro"/>
</dbReference>
<dbReference type="PANTHER" id="PTHR13693">
    <property type="entry name" value="CLASS II AMINOTRANSFERASE/8-AMINO-7-OXONONANOATE SYNTHASE"/>
    <property type="match status" value="1"/>
</dbReference>
<dbReference type="InterPro" id="IPR004839">
    <property type="entry name" value="Aminotransferase_I/II_large"/>
</dbReference>
<dbReference type="Gene3D" id="1.20.141.10">
    <property type="entry name" value="Chitosanase, subunit A, domain 1"/>
    <property type="match status" value="1"/>
</dbReference>
<keyword evidence="2" id="KW-0808">Transferase</keyword>
<dbReference type="SUPFAM" id="SSF53383">
    <property type="entry name" value="PLP-dependent transferases"/>
    <property type="match status" value="1"/>
</dbReference>
<dbReference type="Gene3D" id="3.90.1150.10">
    <property type="entry name" value="Aspartate Aminotransferase, domain 1"/>
    <property type="match status" value="1"/>
</dbReference>
<name>A0A0F8ZBU9_9ZZZZ</name>
<organism evidence="6">
    <name type="scientific">marine sediment metagenome</name>
    <dbReference type="NCBI Taxonomy" id="412755"/>
    <lineage>
        <taxon>unclassified sequences</taxon>
        <taxon>metagenomes</taxon>
        <taxon>ecological metagenomes</taxon>
    </lineage>
</organism>
<keyword evidence="3" id="KW-0663">Pyridoxal phosphate</keyword>
<sequence>TLNTLDRWFKTVDSRPANINDLKALTVPRAENLYSDLYWSDPHLPCQAIAEWWEPMGHEVFDTAVNSGPERSAIFLQRTLNLLNRNEKVFDDLKVDAWAGDTTLEAMRAMDSLPRGRERLMLGSNNYLGLTGDGRVKEAARKALEHYGTALTGSRLMNGTVPLHRELEEEIATWMETEDALVFTTGYQANLGCLSGILAASDTVIVDSSDHASIFDGCKLSGARLRPFRHKRADKLQKMLERSADDGGGVLVVVDGVYSMEGDVCDVAAVADLCGIHGARLMVDEAHAVGVLGARGAGTCELYGVEDRVDLRMGTFSKSLASCGGFIAGPEDVIDYLRISSRAFLFTAAAVPAAVAAALEAVRICRSEEGPELFARVLDNAAYLHRGLEDLGYRAVEPTRLPDGSELITPIVPVVVGDDWQAASLWKALWE</sequence>
<evidence type="ECO:0000256" key="3">
    <source>
        <dbReference type="ARBA" id="ARBA00022898"/>
    </source>
</evidence>
<dbReference type="InterPro" id="IPR050087">
    <property type="entry name" value="AON_synthase_class-II"/>
</dbReference>
<evidence type="ECO:0000313" key="6">
    <source>
        <dbReference type="EMBL" id="KKK91248.1"/>
    </source>
</evidence>
<dbReference type="InterPro" id="IPR008565">
    <property type="entry name" value="TtsA-like_GH18_dom"/>
</dbReference>
<accession>A0A0F8ZBU9</accession>
<dbReference type="PANTHER" id="PTHR13693:SF3">
    <property type="entry name" value="LD36009P"/>
    <property type="match status" value="1"/>
</dbReference>
<dbReference type="SUPFAM" id="SSF53955">
    <property type="entry name" value="Lysozyme-like"/>
    <property type="match status" value="1"/>
</dbReference>
<evidence type="ECO:0000259" key="5">
    <source>
        <dbReference type="Pfam" id="PF05838"/>
    </source>
</evidence>
<dbReference type="GO" id="GO:0016740">
    <property type="term" value="F:transferase activity"/>
    <property type="evidence" value="ECO:0007669"/>
    <property type="project" value="UniProtKB-KW"/>
</dbReference>
<evidence type="ECO:0000259" key="4">
    <source>
        <dbReference type="Pfam" id="PF00155"/>
    </source>
</evidence>
<dbReference type="InterPro" id="IPR023346">
    <property type="entry name" value="Lysozyme-like_dom_sf"/>
</dbReference>
<dbReference type="InterPro" id="IPR015421">
    <property type="entry name" value="PyrdxlP-dep_Trfase_major"/>
</dbReference>
<dbReference type="PROSITE" id="PS00599">
    <property type="entry name" value="AA_TRANSFER_CLASS_2"/>
    <property type="match status" value="1"/>
</dbReference>
<evidence type="ECO:0000256" key="1">
    <source>
        <dbReference type="ARBA" id="ARBA00001933"/>
    </source>
</evidence>
<dbReference type="Pfam" id="PF05838">
    <property type="entry name" value="Glyco_hydro_108"/>
    <property type="match status" value="1"/>
</dbReference>
<feature type="non-terminal residue" evidence="6">
    <location>
        <position position="431"/>
    </location>
</feature>
<dbReference type="Pfam" id="PF00155">
    <property type="entry name" value="Aminotran_1_2"/>
    <property type="match status" value="1"/>
</dbReference>
<dbReference type="Gene3D" id="3.40.640.10">
    <property type="entry name" value="Type I PLP-dependent aspartate aminotransferase-like (Major domain)"/>
    <property type="match status" value="1"/>
</dbReference>
<feature type="domain" description="TtsA-like Glycoside hydrolase family 108" evidence="5">
    <location>
        <begin position="3"/>
        <end position="68"/>
    </location>
</feature>
<comment type="cofactor">
    <cofactor evidence="1">
        <name>pyridoxal 5'-phosphate</name>
        <dbReference type="ChEBI" id="CHEBI:597326"/>
    </cofactor>
</comment>
<dbReference type="InterPro" id="IPR015422">
    <property type="entry name" value="PyrdxlP-dep_Trfase_small"/>
</dbReference>
<evidence type="ECO:0000256" key="2">
    <source>
        <dbReference type="ARBA" id="ARBA00022679"/>
    </source>
</evidence>
<dbReference type="InterPro" id="IPR001917">
    <property type="entry name" value="Aminotrans_II_pyridoxalP_BS"/>
</dbReference>
<dbReference type="AlphaFoldDB" id="A0A0F8ZBU9"/>